<evidence type="ECO:0000313" key="2">
    <source>
        <dbReference type="EMBL" id="KAH9302067.1"/>
    </source>
</evidence>
<sequence>MDVLNIDWKNIDSRFERDDFYEDIRAPKWLDFLALEEPVDDDAWFCKPDCNHPRTAASLLDAPLIESLAVKELRPVRPTSTVSVSSTMPLGDRTARTLNHKKTGGPLSASATSLYELKAKENASRNLKKPSPADRNKHESRTGKYRLDAENDNPNRPCSISAASSMGKIAPSSVGKSPKVESMKNAATGHAKVSKQCIAAKDSQSPLSIEKKGVAKQQEICNLSASSTTTPVSATVSNEKKGARKQIVHNTTTTPVKTPESGEKKGPRKQLIYSSTPTTTPTQTTKITPNKTPTIDNKSPSPKSGSAFKATFSAGNIFGKPPRKDFMTHLSEFCSEVKKLALYGSQKDSTKVSNMTFKHGSNAGNEEKGKQARDDKISCLSEFFYERPSLSGFKDHNVLRSHVIDDPDKCSKSGPIEIGGLRQRNSKKATAKSCPKPGDERNRTSHAEKKGDLSSKQQKVDGEDFPVLAEIMVRDSLTNLSALHEHAHDNLKKVENREDSSRPSLESFSGPIHSLEHKNTVRPVDPQLQESSDHQENALMEPHKKSLHAKIFNPSSWKKKRNDGMDRRVHSTKKDSWKTGQKVQSCPPSPQQVSRLSQSSSSSSQGRKSTTTPMQPFRFRTSERGTLKEYKKLQRSSSCAENVAASPEPRLYIPDVFWFLKHCA</sequence>
<feature type="compositionally biased region" description="Basic and acidic residues" evidence="1">
    <location>
        <begin position="562"/>
        <end position="577"/>
    </location>
</feature>
<reference evidence="2 3" key="1">
    <citation type="journal article" date="2021" name="Nat. Plants">
        <title>The Taxus genome provides insights into paclitaxel biosynthesis.</title>
        <authorList>
            <person name="Xiong X."/>
            <person name="Gou J."/>
            <person name="Liao Q."/>
            <person name="Li Y."/>
            <person name="Zhou Q."/>
            <person name="Bi G."/>
            <person name="Li C."/>
            <person name="Du R."/>
            <person name="Wang X."/>
            <person name="Sun T."/>
            <person name="Guo L."/>
            <person name="Liang H."/>
            <person name="Lu P."/>
            <person name="Wu Y."/>
            <person name="Zhang Z."/>
            <person name="Ro D.K."/>
            <person name="Shang Y."/>
            <person name="Huang S."/>
            <person name="Yan J."/>
        </authorList>
    </citation>
    <scope>NUCLEOTIDE SEQUENCE [LARGE SCALE GENOMIC DNA]</scope>
    <source>
        <strain evidence="2">Ta-2019</strain>
    </source>
</reference>
<feature type="compositionally biased region" description="Basic and acidic residues" evidence="1">
    <location>
        <begin position="131"/>
        <end position="149"/>
    </location>
</feature>
<feature type="region of interest" description="Disordered" evidence="1">
    <location>
        <begin position="121"/>
        <end position="156"/>
    </location>
</feature>
<dbReference type="AlphaFoldDB" id="A0AA38FHD7"/>
<evidence type="ECO:0000256" key="1">
    <source>
        <dbReference type="SAM" id="MobiDB-lite"/>
    </source>
</evidence>
<comment type="caution">
    <text evidence="2">The sequence shown here is derived from an EMBL/GenBank/DDBJ whole genome shotgun (WGS) entry which is preliminary data.</text>
</comment>
<dbReference type="EMBL" id="JAHRHJ020000009">
    <property type="protein sequence ID" value="KAH9302067.1"/>
    <property type="molecule type" value="Genomic_DNA"/>
</dbReference>
<dbReference type="OMA" id="QPFRFRT"/>
<gene>
    <name evidence="2" type="ORF">KI387_013650</name>
</gene>
<feature type="compositionally biased region" description="Basic and acidic residues" evidence="1">
    <location>
        <begin position="491"/>
        <end position="501"/>
    </location>
</feature>
<organism evidence="2 3">
    <name type="scientific">Taxus chinensis</name>
    <name type="common">Chinese yew</name>
    <name type="synonym">Taxus wallichiana var. chinensis</name>
    <dbReference type="NCBI Taxonomy" id="29808"/>
    <lineage>
        <taxon>Eukaryota</taxon>
        <taxon>Viridiplantae</taxon>
        <taxon>Streptophyta</taxon>
        <taxon>Embryophyta</taxon>
        <taxon>Tracheophyta</taxon>
        <taxon>Spermatophyta</taxon>
        <taxon>Pinopsida</taxon>
        <taxon>Pinidae</taxon>
        <taxon>Conifers II</taxon>
        <taxon>Cupressales</taxon>
        <taxon>Taxaceae</taxon>
        <taxon>Taxus</taxon>
    </lineage>
</organism>
<accession>A0AA38FHD7</accession>
<feature type="region of interest" description="Disordered" evidence="1">
    <location>
        <begin position="404"/>
        <end position="461"/>
    </location>
</feature>
<dbReference type="Proteomes" id="UP000824469">
    <property type="component" value="Unassembled WGS sequence"/>
</dbReference>
<dbReference type="PANTHER" id="PTHR36373:SF1">
    <property type="entry name" value="EXPRESSED PROTEIN"/>
    <property type="match status" value="1"/>
</dbReference>
<feature type="region of interest" description="Disordered" evidence="1">
    <location>
        <begin position="542"/>
        <end position="624"/>
    </location>
</feature>
<name>A0AA38FHD7_TAXCH</name>
<dbReference type="PANTHER" id="PTHR36373">
    <property type="entry name" value="EXPRESSED PROTEIN"/>
    <property type="match status" value="1"/>
</dbReference>
<feature type="compositionally biased region" description="Low complexity" evidence="1">
    <location>
        <begin position="591"/>
        <end position="605"/>
    </location>
</feature>
<feature type="compositionally biased region" description="Low complexity" evidence="1">
    <location>
        <begin position="276"/>
        <end position="295"/>
    </location>
</feature>
<evidence type="ECO:0000313" key="3">
    <source>
        <dbReference type="Proteomes" id="UP000824469"/>
    </source>
</evidence>
<feature type="region of interest" description="Disordered" evidence="1">
    <location>
        <begin position="232"/>
        <end position="308"/>
    </location>
</feature>
<feature type="compositionally biased region" description="Basic and acidic residues" evidence="1">
    <location>
        <begin position="437"/>
        <end position="461"/>
    </location>
</feature>
<keyword evidence="3" id="KW-1185">Reference proteome</keyword>
<feature type="non-terminal residue" evidence="2">
    <location>
        <position position="1"/>
    </location>
</feature>
<feature type="region of interest" description="Disordered" evidence="1">
    <location>
        <begin position="491"/>
        <end position="518"/>
    </location>
</feature>
<protein>
    <submittedName>
        <fullName evidence="2">Uncharacterized protein</fullName>
    </submittedName>
</protein>
<proteinExistence type="predicted"/>